<protein>
    <submittedName>
        <fullName evidence="2">Uncharacterized protein</fullName>
    </submittedName>
</protein>
<reference evidence="2" key="1">
    <citation type="submission" date="2021-09" db="EMBL/GenBank/DDBJ databases">
        <authorList>
            <consortium name="Pathogen Informatics"/>
        </authorList>
    </citation>
    <scope>NUCLEOTIDE SEQUENCE</scope>
</reference>
<evidence type="ECO:0000313" key="2">
    <source>
        <dbReference type="EMBL" id="CAG9534959.1"/>
    </source>
</evidence>
<keyword evidence="1" id="KW-0472">Membrane</keyword>
<keyword evidence="1" id="KW-0812">Transmembrane</keyword>
<gene>
    <name evidence="2" type="ORF">CJOHNSTONI_LOCUS5045</name>
</gene>
<dbReference type="EMBL" id="CAKAEH010001343">
    <property type="protein sequence ID" value="CAG9534959.1"/>
    <property type="molecule type" value="Genomic_DNA"/>
</dbReference>
<comment type="caution">
    <text evidence="2">The sequence shown here is derived from an EMBL/GenBank/DDBJ whole genome shotgun (WGS) entry which is preliminary data.</text>
</comment>
<sequence length="330" mass="38539">MVITENTDEIISNRHMQIWRFEKQFDERIWKMRDKRNESKKEKLNWKWYKLRSILLLLLVVVAHSPIQLVTAKLSGADNGYCEANSAPLLTTSYIVTPALAALFRRTCRCALDWRSHFCKQIERYKLLLANTEMQRHGNDQLPIVCVCRQLISENNCQQFMTQCYFTPENQHESCTCCFNQPNAFCNQLQCNNGEPIFDRHANTTCICHKPTFYPYSICNYQSSLFVDQGEIVVSNNHDDIQHSNYIKYPLHDSSMHNEESLRLYGIQITPTLATVTILGLLGAVVLLTMMLLVIRSYRTHREHRNRAAKRELAQSILLEQRAEEEKYLP</sequence>
<proteinExistence type="predicted"/>
<feature type="transmembrane region" description="Helical" evidence="1">
    <location>
        <begin position="273"/>
        <end position="295"/>
    </location>
</feature>
<keyword evidence="3" id="KW-1185">Reference proteome</keyword>
<keyword evidence="1" id="KW-1133">Transmembrane helix</keyword>
<name>A0A8J2M365_9BILA</name>
<dbReference type="OrthoDB" id="5865324at2759"/>
<dbReference type="AlphaFoldDB" id="A0A8J2M365"/>
<evidence type="ECO:0000313" key="3">
    <source>
        <dbReference type="Proteomes" id="UP000746747"/>
    </source>
</evidence>
<organism evidence="2 3">
    <name type="scientific">Cercopithifilaria johnstoni</name>
    <dbReference type="NCBI Taxonomy" id="2874296"/>
    <lineage>
        <taxon>Eukaryota</taxon>
        <taxon>Metazoa</taxon>
        <taxon>Ecdysozoa</taxon>
        <taxon>Nematoda</taxon>
        <taxon>Chromadorea</taxon>
        <taxon>Rhabditida</taxon>
        <taxon>Spirurina</taxon>
        <taxon>Spiruromorpha</taxon>
        <taxon>Filarioidea</taxon>
        <taxon>Onchocercidae</taxon>
        <taxon>Cercopithifilaria</taxon>
    </lineage>
</organism>
<dbReference type="Proteomes" id="UP000746747">
    <property type="component" value="Unassembled WGS sequence"/>
</dbReference>
<evidence type="ECO:0000256" key="1">
    <source>
        <dbReference type="SAM" id="Phobius"/>
    </source>
</evidence>
<accession>A0A8J2M365</accession>